<accession>A0A084WQ34</accession>
<evidence type="ECO:0000256" key="1">
    <source>
        <dbReference type="SAM" id="MobiDB-lite"/>
    </source>
</evidence>
<dbReference type="AlphaFoldDB" id="A0A084WQ34"/>
<name>A0A084WQ34_ANOSI</name>
<dbReference type="EMBL" id="ATLV01025169">
    <property type="status" value="NOT_ANNOTATED_CDS"/>
    <property type="molecule type" value="Genomic_DNA"/>
</dbReference>
<evidence type="ECO:0000313" key="2">
    <source>
        <dbReference type="EMBL" id="KFB52328.1"/>
    </source>
</evidence>
<reference evidence="2 4" key="1">
    <citation type="journal article" date="2014" name="BMC Genomics">
        <title>Genome sequence of Anopheles sinensis provides insight into genetics basis of mosquito competence for malaria parasites.</title>
        <authorList>
            <person name="Zhou D."/>
            <person name="Zhang D."/>
            <person name="Ding G."/>
            <person name="Shi L."/>
            <person name="Hou Q."/>
            <person name="Ye Y."/>
            <person name="Xu Y."/>
            <person name="Zhou H."/>
            <person name="Xiong C."/>
            <person name="Li S."/>
            <person name="Yu J."/>
            <person name="Hong S."/>
            <person name="Yu X."/>
            <person name="Zou P."/>
            <person name="Chen C."/>
            <person name="Chang X."/>
            <person name="Wang W."/>
            <person name="Lv Y."/>
            <person name="Sun Y."/>
            <person name="Ma L."/>
            <person name="Shen B."/>
            <person name="Zhu C."/>
        </authorList>
    </citation>
    <scope>NUCLEOTIDE SEQUENCE [LARGE SCALE GENOMIC DNA]</scope>
</reference>
<evidence type="ECO:0000313" key="3">
    <source>
        <dbReference type="EnsemblMetazoa" id="ASIC020528-PA"/>
    </source>
</evidence>
<keyword evidence="4" id="KW-1185">Reference proteome</keyword>
<evidence type="ECO:0000313" key="4">
    <source>
        <dbReference type="Proteomes" id="UP000030765"/>
    </source>
</evidence>
<proteinExistence type="predicted"/>
<feature type="region of interest" description="Disordered" evidence="1">
    <location>
        <begin position="35"/>
        <end position="60"/>
    </location>
</feature>
<reference evidence="3" key="2">
    <citation type="submission" date="2020-05" db="UniProtKB">
        <authorList>
            <consortium name="EnsemblMetazoa"/>
        </authorList>
    </citation>
    <scope>IDENTIFICATION</scope>
</reference>
<gene>
    <name evidence="2" type="ORF">ZHAS_00020528</name>
</gene>
<dbReference type="EnsemblMetazoa" id="ASIC020528-RA">
    <property type="protein sequence ID" value="ASIC020528-PA"/>
    <property type="gene ID" value="ASIC020528"/>
</dbReference>
<feature type="compositionally biased region" description="Basic and acidic residues" evidence="1">
    <location>
        <begin position="38"/>
        <end position="48"/>
    </location>
</feature>
<dbReference type="Proteomes" id="UP000030765">
    <property type="component" value="Unassembled WGS sequence"/>
</dbReference>
<dbReference type="EMBL" id="KE525370">
    <property type="protein sequence ID" value="KFB52328.1"/>
    <property type="molecule type" value="Genomic_DNA"/>
</dbReference>
<sequence length="78" mass="8652">MINSRARVGDVFFSATVASPCTTGIPHRENFVKQSGECTDKREDDGRRNNFPTSSKLCLPKTPSNVRVKKGCVRPRKA</sequence>
<protein>
    <submittedName>
        <fullName evidence="2 3">Uncharacterized protein</fullName>
    </submittedName>
</protein>
<organism evidence="2">
    <name type="scientific">Anopheles sinensis</name>
    <name type="common">Mosquito</name>
    <dbReference type="NCBI Taxonomy" id="74873"/>
    <lineage>
        <taxon>Eukaryota</taxon>
        <taxon>Metazoa</taxon>
        <taxon>Ecdysozoa</taxon>
        <taxon>Arthropoda</taxon>
        <taxon>Hexapoda</taxon>
        <taxon>Insecta</taxon>
        <taxon>Pterygota</taxon>
        <taxon>Neoptera</taxon>
        <taxon>Endopterygota</taxon>
        <taxon>Diptera</taxon>
        <taxon>Nematocera</taxon>
        <taxon>Culicoidea</taxon>
        <taxon>Culicidae</taxon>
        <taxon>Anophelinae</taxon>
        <taxon>Anopheles</taxon>
    </lineage>
</organism>
<dbReference type="VEuPathDB" id="VectorBase:ASIC020528"/>